<comment type="similarity">
    <text evidence="3">Belongs to the glycosyl hydrolase 5 (cellulase A) family.</text>
</comment>
<protein>
    <submittedName>
        <fullName evidence="5">Cellulase family glycosylhydrolase</fullName>
    </submittedName>
</protein>
<evidence type="ECO:0000259" key="4">
    <source>
        <dbReference type="Pfam" id="PF00150"/>
    </source>
</evidence>
<evidence type="ECO:0000313" key="6">
    <source>
        <dbReference type="Proteomes" id="UP000475214"/>
    </source>
</evidence>
<evidence type="ECO:0000313" key="5">
    <source>
        <dbReference type="EMBL" id="NED99422.1"/>
    </source>
</evidence>
<dbReference type="InterPro" id="IPR017853">
    <property type="entry name" value="GH"/>
</dbReference>
<keyword evidence="2 3" id="KW-0326">Glycosidase</keyword>
<keyword evidence="6" id="KW-1185">Reference proteome</keyword>
<feature type="domain" description="Glycoside hydrolase family 5" evidence="4">
    <location>
        <begin position="41"/>
        <end position="296"/>
    </location>
</feature>
<sequence>MRRQAAKVETAQGPQAWLGVNYWSRTGGPHMWRHYDAQIVREELATMREHGMTVTRSFFFWPDFMPTPHTLDQTMVDRYADFLDRHAELGMQTIPTFIVGHMSGQNWDPAWRDGRDIFGDVWFVARQAWYVRELTTRFAAHPSIAAWLLTNEIPIYGDRRSRGIGTLDAEAVTSWAQLLIDAVRAGGGTQPVSIGDGAWGREITGTDNGFRVRDLSELVDFHGPHVYRMETDLVRQHLGAAFICELLDIGGKPVVMEEFGLTSDYVSEENAAHYYRQILHNTLLAGATGWITWNNTDYDAQFDVEPYVHHPFEMHFGLTDHHGVPKKQALEVKKFASVLERIDVTRTYRPDAEAALVVSSYLEADYPFTQPADATAVVANARQGYIAAREADLPVRVTRELDGLPEDGKLYIVPCAKQLLAPTWRQLVRLAEGGAVVYASYFVGDHSYQRGPWWPDLDTTFGVRKQLTYGLVDPIVDDEVTMTFQQTFGAIAPGDRLTFRVAGTENSRAYLPVVPTDADVVATDAHGRPALLRRRAGGGALVLSTYPLEHMAAGSARVNPEPTHRIYAALCDEAGVRRDVRVHDPRIHVGRLIHEDGRQWVWLVSQSSEEITIEPVLTAGVLTDDDGQVSTVRLAPYDVRVLELRV</sequence>
<dbReference type="InterPro" id="IPR001547">
    <property type="entry name" value="Glyco_hydro_5"/>
</dbReference>
<dbReference type="Pfam" id="PF00150">
    <property type="entry name" value="Cellulase"/>
    <property type="match status" value="1"/>
</dbReference>
<dbReference type="RefSeq" id="WP_163733188.1">
    <property type="nucleotide sequence ID" value="NZ_JAAGOA010000002.1"/>
</dbReference>
<evidence type="ECO:0000256" key="3">
    <source>
        <dbReference type="RuleBase" id="RU361153"/>
    </source>
</evidence>
<dbReference type="AlphaFoldDB" id="A0A6L9S2Y9"/>
<accession>A0A6L9S2Y9</accession>
<dbReference type="InterPro" id="IPR029062">
    <property type="entry name" value="Class_I_gatase-like"/>
</dbReference>
<dbReference type="GO" id="GO:0000272">
    <property type="term" value="P:polysaccharide catabolic process"/>
    <property type="evidence" value="ECO:0007669"/>
    <property type="project" value="InterPro"/>
</dbReference>
<dbReference type="Proteomes" id="UP000475214">
    <property type="component" value="Unassembled WGS sequence"/>
</dbReference>
<organism evidence="5 6">
    <name type="scientific">Phytoactinopolyspora halotolerans</name>
    <dbReference type="NCBI Taxonomy" id="1981512"/>
    <lineage>
        <taxon>Bacteria</taxon>
        <taxon>Bacillati</taxon>
        <taxon>Actinomycetota</taxon>
        <taxon>Actinomycetes</taxon>
        <taxon>Jiangellales</taxon>
        <taxon>Jiangellaceae</taxon>
        <taxon>Phytoactinopolyspora</taxon>
    </lineage>
</organism>
<proteinExistence type="inferred from homology"/>
<reference evidence="5 6" key="1">
    <citation type="submission" date="2020-02" db="EMBL/GenBank/DDBJ databases">
        <authorList>
            <person name="Li X.-J."/>
            <person name="Han X.-M."/>
        </authorList>
    </citation>
    <scope>NUCLEOTIDE SEQUENCE [LARGE SCALE GENOMIC DNA]</scope>
    <source>
        <strain evidence="5 6">CCTCC AB 2017055</strain>
    </source>
</reference>
<gene>
    <name evidence="5" type="ORF">G1H10_04500</name>
</gene>
<dbReference type="Gene3D" id="3.20.20.80">
    <property type="entry name" value="Glycosidases"/>
    <property type="match status" value="1"/>
</dbReference>
<dbReference type="GO" id="GO:0004553">
    <property type="term" value="F:hydrolase activity, hydrolyzing O-glycosyl compounds"/>
    <property type="evidence" value="ECO:0007669"/>
    <property type="project" value="InterPro"/>
</dbReference>
<dbReference type="EMBL" id="JAAGOA010000002">
    <property type="protein sequence ID" value="NED99422.1"/>
    <property type="molecule type" value="Genomic_DNA"/>
</dbReference>
<evidence type="ECO:0000256" key="2">
    <source>
        <dbReference type="ARBA" id="ARBA00023295"/>
    </source>
</evidence>
<evidence type="ECO:0000256" key="1">
    <source>
        <dbReference type="ARBA" id="ARBA00022801"/>
    </source>
</evidence>
<dbReference type="Gene3D" id="3.40.50.880">
    <property type="match status" value="1"/>
</dbReference>
<name>A0A6L9S2Y9_9ACTN</name>
<keyword evidence="1 3" id="KW-0378">Hydrolase</keyword>
<comment type="caution">
    <text evidence="5">The sequence shown here is derived from an EMBL/GenBank/DDBJ whole genome shotgun (WGS) entry which is preliminary data.</text>
</comment>
<dbReference type="SUPFAM" id="SSF51445">
    <property type="entry name" value="(Trans)glycosidases"/>
    <property type="match status" value="1"/>
</dbReference>